<dbReference type="Proteomes" id="UP000515514">
    <property type="component" value="Chromosome"/>
</dbReference>
<dbReference type="RefSeq" id="WP_186987705.1">
    <property type="nucleotide sequence ID" value="NZ_CP052909.1"/>
</dbReference>
<name>A0A7G8PUR6_9FLAO</name>
<dbReference type="EMBL" id="CP052909">
    <property type="protein sequence ID" value="QNJ98082.1"/>
    <property type="molecule type" value="Genomic_DNA"/>
</dbReference>
<dbReference type="PROSITE" id="PS51257">
    <property type="entry name" value="PROKAR_LIPOPROTEIN"/>
    <property type="match status" value="1"/>
</dbReference>
<accession>A0A7G8PUR6</accession>
<protein>
    <submittedName>
        <fullName evidence="1">Uncharacterized protein</fullName>
    </submittedName>
</protein>
<organism evidence="1 2">
    <name type="scientific">Constantimarinum furrinae</name>
    <dbReference type="NCBI Taxonomy" id="2562285"/>
    <lineage>
        <taxon>Bacteria</taxon>
        <taxon>Pseudomonadati</taxon>
        <taxon>Bacteroidota</taxon>
        <taxon>Flavobacteriia</taxon>
        <taxon>Flavobacteriales</taxon>
        <taxon>Flavobacteriaceae</taxon>
        <taxon>Altibacter/Constantimarinum group</taxon>
        <taxon>Constantimarinum</taxon>
    </lineage>
</organism>
<reference evidence="1 2" key="1">
    <citation type="submission" date="2020-04" db="EMBL/GenBank/DDBJ databases">
        <title>Genome sequence of Altibacter aquimarinus strain ALE3EI.</title>
        <authorList>
            <person name="Oh H.-M."/>
            <person name="Jang D."/>
        </authorList>
    </citation>
    <scope>NUCLEOTIDE SEQUENCE [LARGE SCALE GENOMIC DNA]</scope>
    <source>
        <strain evidence="1 2">ALE3EI</strain>
    </source>
</reference>
<evidence type="ECO:0000313" key="2">
    <source>
        <dbReference type="Proteomes" id="UP000515514"/>
    </source>
</evidence>
<keyword evidence="2" id="KW-1185">Reference proteome</keyword>
<dbReference type="AlphaFoldDB" id="A0A7G8PUR6"/>
<sequence>MKVNKSTGLQFLLIFLFSMLFLSCQKEEEIFIDDNEEETITANSTLTNLLIRTSQNSGVIDNIIDGNSCSTLVYPVTVFANGQEVVLQSVEDLQIVQNIFNQFPNDPDTLEIVFPIMLMLEDFSQVTINDQAELDALIEACENGGGNSAIACLDIIYPVTFFIYDDNQQQIGTQTVNNDLELFIFLSTLENGEFISIDFPVSVVLEDGSIVLVNSNQELEQLITECVNNSGGTPDPINEEQFELDLTTDVWYITYFFDDFDETSNYSGYEFSFETNNTAQANNGSNTVNGTWNFSGGAMPRLDLFFGTTIPFDELDEDWEILEATSEIIRLRHNSGGTGGIDLLTFERSPNSGTNNTINQFIEDLTTGEWYVNLLLKSGDDDTCEFADYVFTYFVNGTATAVSPSNTRNGFWTVESNNGVLSLILNFDNSGSGSFSDLNDDWEVLEFDLDHIDLRDTGSGGGNPDLLNFGRNPATGCGGGGGGTNPDPQELRDFMQDGTWFVELFLDNGDDETAEFNGYDFNFLSNQSVSAFNGSQTVNGIWIITVIGQDLNFEFDMDSPLNGADDDEYKVLQYTETSVTLVTLDSSNNIEDTLKFKKN</sequence>
<gene>
    <name evidence="1" type="ORF">ALE3EI_1524</name>
</gene>
<proteinExistence type="predicted"/>
<evidence type="ECO:0000313" key="1">
    <source>
        <dbReference type="EMBL" id="QNJ98082.1"/>
    </source>
</evidence>
<dbReference type="KEGG" id="alti:ALE3EI_1524"/>